<organism evidence="2 3">
    <name type="scientific">Phenylobacterium montanum</name>
    <dbReference type="NCBI Taxonomy" id="2823693"/>
    <lineage>
        <taxon>Bacteria</taxon>
        <taxon>Pseudomonadati</taxon>
        <taxon>Pseudomonadota</taxon>
        <taxon>Alphaproteobacteria</taxon>
        <taxon>Caulobacterales</taxon>
        <taxon>Caulobacteraceae</taxon>
        <taxon>Phenylobacterium</taxon>
    </lineage>
</organism>
<dbReference type="GO" id="GO:0006629">
    <property type="term" value="P:lipid metabolic process"/>
    <property type="evidence" value="ECO:0007669"/>
    <property type="project" value="InterPro"/>
</dbReference>
<dbReference type="PANTHER" id="PTHR46211">
    <property type="entry name" value="GLYCEROPHOSPHORYL DIESTER PHOSPHODIESTERASE"/>
    <property type="match status" value="1"/>
</dbReference>
<gene>
    <name evidence="2" type="ORF">KCG34_13985</name>
</gene>
<dbReference type="PANTHER" id="PTHR46211:SF14">
    <property type="entry name" value="GLYCEROPHOSPHODIESTER PHOSPHODIESTERASE"/>
    <property type="match status" value="1"/>
</dbReference>
<dbReference type="PROSITE" id="PS51704">
    <property type="entry name" value="GP_PDE"/>
    <property type="match status" value="1"/>
</dbReference>
<dbReference type="KEGG" id="caul:KCG34_13985"/>
<sequence>MAGAAPLLIAGATGYGAWPANSLEGAQACLLAPVDGIEIDVQLTADGHVVAHHDYRLSPKAVRLNGEWLAQPSPPLKAMSLADLRRFDIGRLHPESDEARRHPHLVGMDGVRIPTLGELLQLLKAAEGPRRLIYVEIKTDPQDPSHAPDPRAITEAVLDELEAHDYVAHAKIIAFDWQVLRLARARRPDIATAHLTIPAMLKSQVRLDAGGRSPWTDGCDPLDHGGSDLAAIKAHGGLEWSPYFTEVTAETMAEAHALGLRVGPWGLSKGPDIRRMRALGVFSSTVSGPDWG</sequence>
<dbReference type="AlphaFoldDB" id="A0A975FVT7"/>
<dbReference type="InterPro" id="IPR030395">
    <property type="entry name" value="GP_PDE_dom"/>
</dbReference>
<dbReference type="Gene3D" id="3.20.20.190">
    <property type="entry name" value="Phosphatidylinositol (PI) phosphodiesterase"/>
    <property type="match status" value="1"/>
</dbReference>
<proteinExistence type="predicted"/>
<dbReference type="RefSeq" id="WP_211936261.1">
    <property type="nucleotide sequence ID" value="NZ_CP073078.1"/>
</dbReference>
<dbReference type="EMBL" id="CP073078">
    <property type="protein sequence ID" value="QUD86209.1"/>
    <property type="molecule type" value="Genomic_DNA"/>
</dbReference>
<name>A0A975FVT7_9CAUL</name>
<dbReference type="Pfam" id="PF03009">
    <property type="entry name" value="GDPD"/>
    <property type="match status" value="1"/>
</dbReference>
<evidence type="ECO:0000313" key="3">
    <source>
        <dbReference type="Proteomes" id="UP000676409"/>
    </source>
</evidence>
<protein>
    <recommendedName>
        <fullName evidence="1">GP-PDE domain-containing protein</fullName>
    </recommendedName>
</protein>
<evidence type="ECO:0000313" key="2">
    <source>
        <dbReference type="EMBL" id="QUD86209.1"/>
    </source>
</evidence>
<reference evidence="2" key="1">
    <citation type="submission" date="2021-04" db="EMBL/GenBank/DDBJ databases">
        <title>The complete genome sequence of Caulobacter sp. S6.</title>
        <authorList>
            <person name="Tang Y."/>
            <person name="Ouyang W."/>
            <person name="Liu Q."/>
            <person name="Huang B."/>
            <person name="Guo Z."/>
            <person name="Lei P."/>
        </authorList>
    </citation>
    <scope>NUCLEOTIDE SEQUENCE</scope>
    <source>
        <strain evidence="2">S6</strain>
    </source>
</reference>
<feature type="domain" description="GP-PDE" evidence="1">
    <location>
        <begin position="6"/>
        <end position="278"/>
    </location>
</feature>
<dbReference type="Proteomes" id="UP000676409">
    <property type="component" value="Chromosome"/>
</dbReference>
<dbReference type="InterPro" id="IPR017946">
    <property type="entry name" value="PLC-like_Pdiesterase_TIM-brl"/>
</dbReference>
<keyword evidence="3" id="KW-1185">Reference proteome</keyword>
<dbReference type="SUPFAM" id="SSF51695">
    <property type="entry name" value="PLC-like phosphodiesterases"/>
    <property type="match status" value="1"/>
</dbReference>
<accession>A0A975FVT7</accession>
<evidence type="ECO:0000259" key="1">
    <source>
        <dbReference type="PROSITE" id="PS51704"/>
    </source>
</evidence>
<dbReference type="GO" id="GO:0008081">
    <property type="term" value="F:phosphoric diester hydrolase activity"/>
    <property type="evidence" value="ECO:0007669"/>
    <property type="project" value="InterPro"/>
</dbReference>